<proteinExistence type="predicted"/>
<dbReference type="Proteomes" id="UP000265515">
    <property type="component" value="Unassembled WGS sequence"/>
</dbReference>
<organism evidence="2 3">
    <name type="scientific">Chara braunii</name>
    <name type="common">Braun's stonewort</name>
    <dbReference type="NCBI Taxonomy" id="69332"/>
    <lineage>
        <taxon>Eukaryota</taxon>
        <taxon>Viridiplantae</taxon>
        <taxon>Streptophyta</taxon>
        <taxon>Charophyceae</taxon>
        <taxon>Charales</taxon>
        <taxon>Characeae</taxon>
        <taxon>Chara</taxon>
    </lineage>
</organism>
<feature type="region of interest" description="Disordered" evidence="1">
    <location>
        <begin position="275"/>
        <end position="391"/>
    </location>
</feature>
<gene>
    <name evidence="2" type="ORF">CBR_g70951</name>
</gene>
<evidence type="ECO:0000313" key="3">
    <source>
        <dbReference type="Proteomes" id="UP000265515"/>
    </source>
</evidence>
<dbReference type="AlphaFoldDB" id="A0A388MG01"/>
<protein>
    <submittedName>
        <fullName evidence="2">Uncharacterized protein</fullName>
    </submittedName>
</protein>
<dbReference type="EMBL" id="BFEA01001875">
    <property type="protein sequence ID" value="GBG93463.1"/>
    <property type="molecule type" value="Genomic_DNA"/>
</dbReference>
<dbReference type="Gramene" id="GBG93463">
    <property type="protein sequence ID" value="GBG93463"/>
    <property type="gene ID" value="CBR_g70951"/>
</dbReference>
<evidence type="ECO:0000256" key="1">
    <source>
        <dbReference type="SAM" id="MobiDB-lite"/>
    </source>
</evidence>
<feature type="compositionally biased region" description="Acidic residues" evidence="1">
    <location>
        <begin position="284"/>
        <end position="301"/>
    </location>
</feature>
<feature type="compositionally biased region" description="Acidic residues" evidence="1">
    <location>
        <begin position="307"/>
        <end position="323"/>
    </location>
</feature>
<comment type="caution">
    <text evidence="2">The sequence shown here is derived from an EMBL/GenBank/DDBJ whole genome shotgun (WGS) entry which is preliminary data.</text>
</comment>
<name>A0A388MG01_CHABU</name>
<accession>A0A388MG01</accession>
<reference evidence="2 3" key="1">
    <citation type="journal article" date="2018" name="Cell">
        <title>The Chara Genome: Secondary Complexity and Implications for Plant Terrestrialization.</title>
        <authorList>
            <person name="Nishiyama T."/>
            <person name="Sakayama H."/>
            <person name="Vries J.D."/>
            <person name="Buschmann H."/>
            <person name="Saint-Marcoux D."/>
            <person name="Ullrich K.K."/>
            <person name="Haas F.B."/>
            <person name="Vanderstraeten L."/>
            <person name="Becker D."/>
            <person name="Lang D."/>
            <person name="Vosolsobe S."/>
            <person name="Rombauts S."/>
            <person name="Wilhelmsson P.K.I."/>
            <person name="Janitza P."/>
            <person name="Kern R."/>
            <person name="Heyl A."/>
            <person name="Rumpler F."/>
            <person name="Villalobos L.I.A.C."/>
            <person name="Clay J.M."/>
            <person name="Skokan R."/>
            <person name="Toyoda A."/>
            <person name="Suzuki Y."/>
            <person name="Kagoshima H."/>
            <person name="Schijlen E."/>
            <person name="Tajeshwar N."/>
            <person name="Catarino B."/>
            <person name="Hetherington A.J."/>
            <person name="Saltykova A."/>
            <person name="Bonnot C."/>
            <person name="Breuninger H."/>
            <person name="Symeonidi A."/>
            <person name="Radhakrishnan G.V."/>
            <person name="Van Nieuwerburgh F."/>
            <person name="Deforce D."/>
            <person name="Chang C."/>
            <person name="Karol K.G."/>
            <person name="Hedrich R."/>
            <person name="Ulvskov P."/>
            <person name="Glockner G."/>
            <person name="Delwiche C.F."/>
            <person name="Petrasek J."/>
            <person name="Van de Peer Y."/>
            <person name="Friml J."/>
            <person name="Beilby M."/>
            <person name="Dolan L."/>
            <person name="Kohara Y."/>
            <person name="Sugano S."/>
            <person name="Fujiyama A."/>
            <person name="Delaux P.-M."/>
            <person name="Quint M."/>
            <person name="TheiBen G."/>
            <person name="Hagemann M."/>
            <person name="Harholt J."/>
            <person name="Dunand C."/>
            <person name="Zachgo S."/>
            <person name="Langdale J."/>
            <person name="Maumus F."/>
            <person name="Straeten D.V.D."/>
            <person name="Gould S.B."/>
            <person name="Rensing S.A."/>
        </authorList>
    </citation>
    <scope>NUCLEOTIDE SEQUENCE [LARGE SCALE GENOMIC DNA]</scope>
    <source>
        <strain evidence="2 3">S276</strain>
    </source>
</reference>
<evidence type="ECO:0000313" key="2">
    <source>
        <dbReference type="EMBL" id="GBG93463.1"/>
    </source>
</evidence>
<keyword evidence="3" id="KW-1185">Reference proteome</keyword>
<sequence length="391" mass="43221">MSFSTKQVLSERLMVPRGAISAIRQRRQVQRPRLSPDLLRFAAFFSTAALHAAAEFRFERALSAWVLAEVSAFRRLSPPGISHVSAIVAFTGDLTVIHPASLLVVLRELREWARSVREAWVQLLAPRGQVDPTGDTDLTAIRLSIAEPEVPRQPANPSEQAEIPDDDPELLLIQAWATDTEGDFIGILCGEVDDDHLAPITSEALVFLTQLLDDLQLDILSRCDERPRTVTICRTLQPVLLWSTCTELDGENCFYPSQGVCLVIDVTDLSTRDPLIRRIPAGETGDDEEEEESGEEEEKSDDPDYRESEDEVLEEEEGEDDQEEGAHQGSDEEEAVSTSSSGAVELTKEEQEQRRRRQRSGSGSSPSRAALRIRSDAGARASSPVVIPLSP</sequence>